<dbReference type="Gene3D" id="1.10.287.1490">
    <property type="match status" value="1"/>
</dbReference>
<organism evidence="3 4">
    <name type="scientific">Cylicostephanus goldi</name>
    <name type="common">Nematode worm</name>
    <dbReference type="NCBI Taxonomy" id="71465"/>
    <lineage>
        <taxon>Eukaryota</taxon>
        <taxon>Metazoa</taxon>
        <taxon>Ecdysozoa</taxon>
        <taxon>Nematoda</taxon>
        <taxon>Chromadorea</taxon>
        <taxon>Rhabditida</taxon>
        <taxon>Rhabditina</taxon>
        <taxon>Rhabditomorpha</taxon>
        <taxon>Strongyloidea</taxon>
        <taxon>Strongylidae</taxon>
        <taxon>Cylicostephanus</taxon>
    </lineage>
</organism>
<evidence type="ECO:0000256" key="2">
    <source>
        <dbReference type="SAM" id="MobiDB-lite"/>
    </source>
</evidence>
<evidence type="ECO:0000256" key="1">
    <source>
        <dbReference type="SAM" id="Coils"/>
    </source>
</evidence>
<gene>
    <name evidence="3" type="ORF">CGOC_LOCUS5456</name>
</gene>
<dbReference type="OrthoDB" id="248903at2759"/>
<reference evidence="3 4" key="1">
    <citation type="submission" date="2018-11" db="EMBL/GenBank/DDBJ databases">
        <authorList>
            <consortium name="Pathogen Informatics"/>
        </authorList>
    </citation>
    <scope>NUCLEOTIDE SEQUENCE [LARGE SCALE GENOMIC DNA]</scope>
</reference>
<keyword evidence="1" id="KW-0175">Coiled coil</keyword>
<feature type="compositionally biased region" description="Polar residues" evidence="2">
    <location>
        <begin position="94"/>
        <end position="106"/>
    </location>
</feature>
<sequence>MEMKSKTLQEHESEVHTEELGRSGPSLPSRTHSEFAGGAASNRRKINESFVPSTSIVSERERRDDELIAMLNENAVHDVEDTRSRRSSGGRSVMSVQTTQSVTSEQPPDISQMKSQLWAKETQISAMRTKISDLERKLAKRSDELFELKAEKELVEQRLAQQANADSVEELKIARRKAQEQRDVLQDECTQLKRKCMAHEEEVRAMGEQLRLAKFNLSENKKEFDQYKEKAQKILQAKEKLVDSLKTEVSSRFIS</sequence>
<keyword evidence="4" id="KW-1185">Reference proteome</keyword>
<dbReference type="EMBL" id="UYRV01016596">
    <property type="protein sequence ID" value="VDK62234.1"/>
    <property type="molecule type" value="Genomic_DNA"/>
</dbReference>
<feature type="region of interest" description="Disordered" evidence="2">
    <location>
        <begin position="1"/>
        <end position="58"/>
    </location>
</feature>
<feature type="region of interest" description="Disordered" evidence="2">
    <location>
        <begin position="74"/>
        <end position="111"/>
    </location>
</feature>
<proteinExistence type="predicted"/>
<evidence type="ECO:0000313" key="4">
    <source>
        <dbReference type="Proteomes" id="UP000271889"/>
    </source>
</evidence>
<dbReference type="Proteomes" id="UP000271889">
    <property type="component" value="Unassembled WGS sequence"/>
</dbReference>
<dbReference type="AlphaFoldDB" id="A0A3P6T5R9"/>
<name>A0A3P6T5R9_CYLGO</name>
<protein>
    <submittedName>
        <fullName evidence="3">Uncharacterized protein</fullName>
    </submittedName>
</protein>
<feature type="coiled-coil region" evidence="1">
    <location>
        <begin position="124"/>
        <end position="248"/>
    </location>
</feature>
<feature type="compositionally biased region" description="Basic and acidic residues" evidence="2">
    <location>
        <begin position="1"/>
        <end position="21"/>
    </location>
</feature>
<evidence type="ECO:0000313" key="3">
    <source>
        <dbReference type="EMBL" id="VDK62234.1"/>
    </source>
</evidence>
<accession>A0A3P6T5R9</accession>
<feature type="compositionally biased region" description="Basic and acidic residues" evidence="2">
    <location>
        <begin position="75"/>
        <end position="84"/>
    </location>
</feature>